<feature type="transmembrane region" description="Helical" evidence="1">
    <location>
        <begin position="21"/>
        <end position="43"/>
    </location>
</feature>
<dbReference type="EMBL" id="CP042912">
    <property type="protein sequence ID" value="QEG24710.1"/>
    <property type="molecule type" value="Genomic_DNA"/>
</dbReference>
<dbReference type="OrthoDB" id="7631418at2"/>
<organism evidence="2 3">
    <name type="scientific">Mariniblastus fucicola</name>
    <dbReference type="NCBI Taxonomy" id="980251"/>
    <lineage>
        <taxon>Bacteria</taxon>
        <taxon>Pseudomonadati</taxon>
        <taxon>Planctomycetota</taxon>
        <taxon>Planctomycetia</taxon>
        <taxon>Pirellulales</taxon>
        <taxon>Pirellulaceae</taxon>
        <taxon>Mariniblastus</taxon>
    </lineage>
</organism>
<keyword evidence="1" id="KW-1133">Transmembrane helix</keyword>
<keyword evidence="1" id="KW-0472">Membrane</keyword>
<keyword evidence="1" id="KW-0812">Transmembrane</keyword>
<gene>
    <name evidence="2" type="ORF">MFFC18_46320</name>
</gene>
<dbReference type="AlphaFoldDB" id="A0A5B9PHE5"/>
<accession>A0A5B9PHE5</accession>
<name>A0A5B9PHE5_9BACT</name>
<sequence length="200" mass="22493">MMTQTHVLLGLAAFGRPREPLRNGLAIAGGIIPDAAIFLLYVIEKLKGTPERIIWRDVYFSPFWQDAVAWGNSIPLWLLLLAIGALLWKRSSHKTAGAMTVVFAASCLLHMACDFPLHVDDAHRHLFPVSDWRFRSPVSYWDPKHFGGFAAFCETLLGIGLSVWMWMRYPNLIARIGLGVLLVGYLAVPAWFALQFLKSQ</sequence>
<dbReference type="Proteomes" id="UP000322214">
    <property type="component" value="Chromosome"/>
</dbReference>
<dbReference type="RefSeq" id="WP_075083729.1">
    <property type="nucleotide sequence ID" value="NZ_CP042912.1"/>
</dbReference>
<feature type="transmembrane region" description="Helical" evidence="1">
    <location>
        <begin position="172"/>
        <end position="194"/>
    </location>
</feature>
<protein>
    <recommendedName>
        <fullName evidence="4">Metal-dependent hydrolase</fullName>
    </recommendedName>
</protein>
<feature type="transmembrane region" description="Helical" evidence="1">
    <location>
        <begin position="95"/>
        <end position="112"/>
    </location>
</feature>
<keyword evidence="3" id="KW-1185">Reference proteome</keyword>
<dbReference type="KEGG" id="mff:MFFC18_46320"/>
<evidence type="ECO:0000256" key="1">
    <source>
        <dbReference type="SAM" id="Phobius"/>
    </source>
</evidence>
<feature type="transmembrane region" description="Helical" evidence="1">
    <location>
        <begin position="146"/>
        <end position="165"/>
    </location>
</feature>
<evidence type="ECO:0000313" key="2">
    <source>
        <dbReference type="EMBL" id="QEG24710.1"/>
    </source>
</evidence>
<proteinExistence type="predicted"/>
<evidence type="ECO:0008006" key="4">
    <source>
        <dbReference type="Google" id="ProtNLM"/>
    </source>
</evidence>
<reference evidence="2 3" key="1">
    <citation type="submission" date="2019-08" db="EMBL/GenBank/DDBJ databases">
        <title>Deep-cultivation of Planctomycetes and their phenomic and genomic characterization uncovers novel biology.</title>
        <authorList>
            <person name="Wiegand S."/>
            <person name="Jogler M."/>
            <person name="Boedeker C."/>
            <person name="Pinto D."/>
            <person name="Vollmers J."/>
            <person name="Rivas-Marin E."/>
            <person name="Kohn T."/>
            <person name="Peeters S.H."/>
            <person name="Heuer A."/>
            <person name="Rast P."/>
            <person name="Oberbeckmann S."/>
            <person name="Bunk B."/>
            <person name="Jeske O."/>
            <person name="Meyerdierks A."/>
            <person name="Storesund J.E."/>
            <person name="Kallscheuer N."/>
            <person name="Luecker S."/>
            <person name="Lage O.M."/>
            <person name="Pohl T."/>
            <person name="Merkel B.J."/>
            <person name="Hornburger P."/>
            <person name="Mueller R.-W."/>
            <person name="Bruemmer F."/>
            <person name="Labrenz M."/>
            <person name="Spormann A.M."/>
            <person name="Op den Camp H."/>
            <person name="Overmann J."/>
            <person name="Amann R."/>
            <person name="Jetten M.S.M."/>
            <person name="Mascher T."/>
            <person name="Medema M.H."/>
            <person name="Devos D.P."/>
            <person name="Kaster A.-K."/>
            <person name="Ovreas L."/>
            <person name="Rohde M."/>
            <person name="Galperin M.Y."/>
            <person name="Jogler C."/>
        </authorList>
    </citation>
    <scope>NUCLEOTIDE SEQUENCE [LARGE SCALE GENOMIC DNA]</scope>
    <source>
        <strain evidence="2 3">FC18</strain>
    </source>
</reference>
<evidence type="ECO:0000313" key="3">
    <source>
        <dbReference type="Proteomes" id="UP000322214"/>
    </source>
</evidence>
<feature type="transmembrane region" description="Helical" evidence="1">
    <location>
        <begin position="67"/>
        <end position="88"/>
    </location>
</feature>